<keyword evidence="6" id="KW-0145">Chemotaxis</keyword>
<dbReference type="Proteomes" id="UP001228113">
    <property type="component" value="Chromosome"/>
</dbReference>
<evidence type="ECO:0000256" key="3">
    <source>
        <dbReference type="ARBA" id="ARBA00020392"/>
    </source>
</evidence>
<comment type="similarity">
    <text evidence="2">Belongs to the FliJ family.</text>
</comment>
<protein>
    <recommendedName>
        <fullName evidence="3">Flagellar FliJ protein</fullName>
    </recommendedName>
</protein>
<proteinExistence type="inferred from homology"/>
<dbReference type="RefSeq" id="WP_243346604.1">
    <property type="nucleotide sequence ID" value="NZ_AP027081.1"/>
</dbReference>
<keyword evidence="4" id="KW-0813">Transport</keyword>
<keyword evidence="9" id="KW-0472">Membrane</keyword>
<evidence type="ECO:0000313" key="12">
    <source>
        <dbReference type="EMBL" id="BDU77488.1"/>
    </source>
</evidence>
<evidence type="ECO:0000256" key="5">
    <source>
        <dbReference type="ARBA" id="ARBA00022475"/>
    </source>
</evidence>
<feature type="coiled-coil region" evidence="11">
    <location>
        <begin position="75"/>
        <end position="139"/>
    </location>
</feature>
<dbReference type="GO" id="GO:0044781">
    <property type="term" value="P:bacterial-type flagellum organization"/>
    <property type="evidence" value="ECO:0007669"/>
    <property type="project" value="UniProtKB-KW"/>
</dbReference>
<evidence type="ECO:0000313" key="13">
    <source>
        <dbReference type="Proteomes" id="UP001228113"/>
    </source>
</evidence>
<keyword evidence="11" id="KW-0175">Coiled coil</keyword>
<gene>
    <name evidence="12" type="ORF">METESE_24460</name>
</gene>
<evidence type="ECO:0000256" key="4">
    <source>
        <dbReference type="ARBA" id="ARBA00022448"/>
    </source>
</evidence>
<keyword evidence="10" id="KW-1006">Bacterial flagellum protein export</keyword>
<dbReference type="InterPro" id="IPR053716">
    <property type="entry name" value="Flag_assembly_chemotaxis_eff"/>
</dbReference>
<dbReference type="GO" id="GO:0005886">
    <property type="term" value="C:plasma membrane"/>
    <property type="evidence" value="ECO:0007669"/>
    <property type="project" value="UniProtKB-SubCell"/>
</dbReference>
<accession>A0AA48H7Q4</accession>
<dbReference type="Gene3D" id="1.10.287.1700">
    <property type="match status" value="1"/>
</dbReference>
<sequence length="154" mass="18203">MAARFRFRLEALLRVRRSLEEEAKRAMARAVTARDQAQLRVGELRQTQRQAIEGRRMGTNQTIDLERLRDIERWLVVVERRIQEAVEAVRQADERVREARAQLVKAHQDHLILQRLKERRQAQHALEVLREEAKEMDEIAVLRHHIRPPGASNQ</sequence>
<dbReference type="GO" id="GO:0071973">
    <property type="term" value="P:bacterial-type flagellum-dependent cell motility"/>
    <property type="evidence" value="ECO:0007669"/>
    <property type="project" value="InterPro"/>
</dbReference>
<dbReference type="GO" id="GO:0006935">
    <property type="term" value="P:chemotaxis"/>
    <property type="evidence" value="ECO:0007669"/>
    <property type="project" value="UniProtKB-KW"/>
</dbReference>
<evidence type="ECO:0000256" key="6">
    <source>
        <dbReference type="ARBA" id="ARBA00022500"/>
    </source>
</evidence>
<keyword evidence="13" id="KW-1185">Reference proteome</keyword>
<dbReference type="Pfam" id="PF02050">
    <property type="entry name" value="FliJ"/>
    <property type="match status" value="1"/>
</dbReference>
<dbReference type="AlphaFoldDB" id="A0AA48H7Q4"/>
<organism evidence="12 13">
    <name type="scientific">Mesoterricola sediminis</name>
    <dbReference type="NCBI Taxonomy" id="2927980"/>
    <lineage>
        <taxon>Bacteria</taxon>
        <taxon>Pseudomonadati</taxon>
        <taxon>Acidobacteriota</taxon>
        <taxon>Holophagae</taxon>
        <taxon>Holophagales</taxon>
        <taxon>Holophagaceae</taxon>
        <taxon>Mesoterricola</taxon>
    </lineage>
</organism>
<dbReference type="KEGG" id="msea:METESE_24460"/>
<dbReference type="GO" id="GO:0009288">
    <property type="term" value="C:bacterial-type flagellum"/>
    <property type="evidence" value="ECO:0007669"/>
    <property type="project" value="InterPro"/>
</dbReference>
<reference evidence="12" key="1">
    <citation type="journal article" date="2023" name="Int. J. Syst. Evol. Microbiol.">
        <title>Mesoterricola silvestris gen. nov., sp. nov., Mesoterricola sediminis sp. nov., Geothrix oryzae sp. nov., Geothrix edaphica sp. nov., Geothrix rubra sp. nov., and Geothrix limicola sp. nov., six novel members of Acidobacteriota isolated from soils.</title>
        <authorList>
            <person name="Itoh H."/>
            <person name="Sugisawa Y."/>
            <person name="Mise K."/>
            <person name="Xu Z."/>
            <person name="Kuniyasu M."/>
            <person name="Ushijima N."/>
            <person name="Kawano K."/>
            <person name="Kobayashi E."/>
            <person name="Shiratori Y."/>
            <person name="Masuda Y."/>
            <person name="Senoo K."/>
        </authorList>
    </citation>
    <scope>NUCLEOTIDE SEQUENCE</scope>
    <source>
        <strain evidence="12">W786</strain>
    </source>
</reference>
<evidence type="ECO:0000256" key="2">
    <source>
        <dbReference type="ARBA" id="ARBA00010004"/>
    </source>
</evidence>
<dbReference type="NCBIfam" id="TIGR02473">
    <property type="entry name" value="flagell_FliJ"/>
    <property type="match status" value="1"/>
</dbReference>
<dbReference type="GO" id="GO:0015031">
    <property type="term" value="P:protein transport"/>
    <property type="evidence" value="ECO:0007669"/>
    <property type="project" value="UniProtKB-KW"/>
</dbReference>
<evidence type="ECO:0000256" key="8">
    <source>
        <dbReference type="ARBA" id="ARBA00022927"/>
    </source>
</evidence>
<evidence type="ECO:0000256" key="7">
    <source>
        <dbReference type="ARBA" id="ARBA00022795"/>
    </source>
</evidence>
<name>A0AA48H7Q4_9BACT</name>
<comment type="subcellular location">
    <subcellularLocation>
        <location evidence="1">Cell membrane</location>
        <topology evidence="1">Peripheral membrane protein</topology>
        <orientation evidence="1">Cytoplasmic side</orientation>
    </subcellularLocation>
</comment>
<dbReference type="EMBL" id="AP027081">
    <property type="protein sequence ID" value="BDU77488.1"/>
    <property type="molecule type" value="Genomic_DNA"/>
</dbReference>
<evidence type="ECO:0000256" key="10">
    <source>
        <dbReference type="ARBA" id="ARBA00023225"/>
    </source>
</evidence>
<keyword evidence="7" id="KW-1005">Bacterial flagellum biogenesis</keyword>
<feature type="coiled-coil region" evidence="11">
    <location>
        <begin position="9"/>
        <end position="36"/>
    </location>
</feature>
<keyword evidence="8" id="KW-0653">Protein transport</keyword>
<evidence type="ECO:0000256" key="1">
    <source>
        <dbReference type="ARBA" id="ARBA00004413"/>
    </source>
</evidence>
<evidence type="ECO:0000256" key="11">
    <source>
        <dbReference type="SAM" id="Coils"/>
    </source>
</evidence>
<keyword evidence="5" id="KW-1003">Cell membrane</keyword>
<dbReference type="InterPro" id="IPR012823">
    <property type="entry name" value="Flagell_FliJ"/>
</dbReference>
<evidence type="ECO:0000256" key="9">
    <source>
        <dbReference type="ARBA" id="ARBA00023136"/>
    </source>
</evidence>